<dbReference type="GO" id="GO:0016757">
    <property type="term" value="F:glycosyltransferase activity"/>
    <property type="evidence" value="ECO:0007669"/>
    <property type="project" value="InterPro"/>
</dbReference>
<dbReference type="Gene3D" id="1.25.40.10">
    <property type="entry name" value="Tetratricopeptide repeat domain"/>
    <property type="match status" value="1"/>
</dbReference>
<dbReference type="InterPro" id="IPR002201">
    <property type="entry name" value="Glyco_trans_9"/>
</dbReference>
<dbReference type="EMBL" id="NOWT01000025">
    <property type="protein sequence ID" value="OYD82176.1"/>
    <property type="molecule type" value="Genomic_DNA"/>
</dbReference>
<keyword evidence="1" id="KW-0614">Plasmid</keyword>
<proteinExistence type="predicted"/>
<evidence type="ECO:0000313" key="1">
    <source>
        <dbReference type="EMBL" id="OYD82176.1"/>
    </source>
</evidence>
<dbReference type="Proteomes" id="UP000215367">
    <property type="component" value="Unassembled WGS sequence"/>
</dbReference>
<dbReference type="SUPFAM" id="SSF53756">
    <property type="entry name" value="UDP-Glycosyltransferase/glycogen phosphorylase"/>
    <property type="match status" value="1"/>
</dbReference>
<dbReference type="AlphaFoldDB" id="A0A235H8U0"/>
<sequence>MTPSDSDLCEIRRREGRLDEAAAHGRRAVALDPGDAAGWYNLGVALYDRLEIAASIACERRAIRLAPDAPGPHFELAEGLLLSGQWEEGWREYEWRWRLPGVPPLIPPAVLKRHGHTAARSWDGRPLPRGTLLLVADQGFGDTIQFARYLPMAAALCPNLVVACSPDMRPVIRSLPGGYRTVTDWEEAPPFAAHAALSGLPGLFGTRPDTIPAPLPGLRAEPERVERWRERLDGLLPRRYRRVGLVWAGRPAHGNDRNRSLPLARLAPFFTLEKTALVSLQKGPAQAEAARYYGAAPLVDLGPELESFADTMAVLAQLDHVVCVDTAVAHLAGAMGRPTAVLLPYAPDWRWLLGSGGTPWYPTVTLHRQPAPGRWAPGQWDEAIHGAVAAVTGNNITASGRPSRR</sequence>
<organism evidence="1 2">
    <name type="scientific">Azospirillum brasilense</name>
    <dbReference type="NCBI Taxonomy" id="192"/>
    <lineage>
        <taxon>Bacteria</taxon>
        <taxon>Pseudomonadati</taxon>
        <taxon>Pseudomonadota</taxon>
        <taxon>Alphaproteobacteria</taxon>
        <taxon>Rhodospirillales</taxon>
        <taxon>Azospirillaceae</taxon>
        <taxon>Azospirillum</taxon>
    </lineage>
</organism>
<name>A0A235H8U0_AZOBR</name>
<gene>
    <name evidence="1" type="ORF">CHT98_22550</name>
</gene>
<dbReference type="InterPro" id="IPR011990">
    <property type="entry name" value="TPR-like_helical_dom_sf"/>
</dbReference>
<geneLocation type="plasmid" evidence="1">
    <name>unnamed</name>
</geneLocation>
<protein>
    <submittedName>
        <fullName evidence="1">Glycosyltransferase</fullName>
    </submittedName>
</protein>
<dbReference type="Pfam" id="PF01075">
    <property type="entry name" value="Glyco_transf_9"/>
    <property type="match status" value="1"/>
</dbReference>
<reference evidence="1 2" key="1">
    <citation type="submission" date="2017-07" db="EMBL/GenBank/DDBJ databases">
        <title>Whole genome sequence of Azospirillum brasilense 2A1, a potential biofertilizer strain.</title>
        <authorList>
            <person name="Fontana C.A."/>
            <person name="Toffoli L.M."/>
            <person name="Salazar S.M."/>
            <person name="Puglisi E."/>
            <person name="Pedraza R."/>
            <person name="Bassi D."/>
            <person name="Cocconcelli P.S."/>
        </authorList>
    </citation>
    <scope>NUCLEOTIDE SEQUENCE [LARGE SCALE GENOMIC DNA]</scope>
    <source>
        <strain evidence="1 2">2A1</strain>
        <plasmid evidence="1">unnamed</plasmid>
    </source>
</reference>
<evidence type="ECO:0000313" key="2">
    <source>
        <dbReference type="Proteomes" id="UP000215367"/>
    </source>
</evidence>
<accession>A0A235H8U0</accession>
<keyword evidence="1" id="KW-0808">Transferase</keyword>
<comment type="caution">
    <text evidence="1">The sequence shown here is derived from an EMBL/GenBank/DDBJ whole genome shotgun (WGS) entry which is preliminary data.</text>
</comment>
<dbReference type="Gene3D" id="3.40.50.2000">
    <property type="entry name" value="Glycogen Phosphorylase B"/>
    <property type="match status" value="1"/>
</dbReference>
<dbReference type="SUPFAM" id="SSF48452">
    <property type="entry name" value="TPR-like"/>
    <property type="match status" value="1"/>
</dbReference>